<protein>
    <submittedName>
        <fullName evidence="2">HicB family RNase H-like nuclease</fullName>
    </submittedName>
</protein>
<dbReference type="EMBL" id="JAUSVX010000018">
    <property type="protein sequence ID" value="MDQ0473756.1"/>
    <property type="molecule type" value="Genomic_DNA"/>
</dbReference>
<proteinExistence type="predicted"/>
<dbReference type="InterPro" id="IPR010985">
    <property type="entry name" value="Ribbon_hlx_hlx"/>
</dbReference>
<keyword evidence="3" id="KW-1185">Reference proteome</keyword>
<dbReference type="Pfam" id="PF05534">
    <property type="entry name" value="HicB"/>
    <property type="match status" value="1"/>
</dbReference>
<evidence type="ECO:0000256" key="1">
    <source>
        <dbReference type="SAM" id="MobiDB-lite"/>
    </source>
</evidence>
<evidence type="ECO:0000313" key="2">
    <source>
        <dbReference type="EMBL" id="MDQ0473756.1"/>
    </source>
</evidence>
<feature type="region of interest" description="Disordered" evidence="1">
    <location>
        <begin position="117"/>
        <end position="140"/>
    </location>
</feature>
<organism evidence="2 3">
    <name type="scientific">Labrys wisconsinensis</name>
    <dbReference type="NCBI Taxonomy" id="425677"/>
    <lineage>
        <taxon>Bacteria</taxon>
        <taxon>Pseudomonadati</taxon>
        <taxon>Pseudomonadota</taxon>
        <taxon>Alphaproteobacteria</taxon>
        <taxon>Hyphomicrobiales</taxon>
        <taxon>Xanthobacteraceae</taxon>
        <taxon>Labrys</taxon>
    </lineage>
</organism>
<comment type="caution">
    <text evidence="2">The sequence shown here is derived from an EMBL/GenBank/DDBJ whole genome shotgun (WGS) entry which is preliminary data.</text>
</comment>
<name>A0ABU0JHJ0_9HYPH</name>
<gene>
    <name evidence="2" type="ORF">QO011_006792</name>
</gene>
<dbReference type="InterPro" id="IPR035069">
    <property type="entry name" value="TTHA1013/TTHA0281-like"/>
</dbReference>
<reference evidence="2 3" key="1">
    <citation type="submission" date="2023-07" db="EMBL/GenBank/DDBJ databases">
        <title>Genomic Encyclopedia of Type Strains, Phase IV (KMG-IV): sequencing the most valuable type-strain genomes for metagenomic binning, comparative biology and taxonomic classification.</title>
        <authorList>
            <person name="Goeker M."/>
        </authorList>
    </citation>
    <scope>NUCLEOTIDE SEQUENCE [LARGE SCALE GENOMIC DNA]</scope>
    <source>
        <strain evidence="2 3">DSM 19619</strain>
    </source>
</reference>
<dbReference type="InterPro" id="IPR008651">
    <property type="entry name" value="Uncharacterised_HicB"/>
</dbReference>
<sequence length="140" mass="15235">MSVMNYRGYSARIEFDADDEIFSGRIAGIADAVSFHADTVADLKAAFREAVEDYLATCAKIGKEAQKPYSGTLMLRIDPAVHAEAAIAAELSGKSLDQWSEEVLELAARQACGRQVPASERGSMARPAKARVRRSMRRVA</sequence>
<dbReference type="SUPFAM" id="SSF47598">
    <property type="entry name" value="Ribbon-helix-helix"/>
    <property type="match status" value="1"/>
</dbReference>
<dbReference type="Proteomes" id="UP001242480">
    <property type="component" value="Unassembled WGS sequence"/>
</dbReference>
<dbReference type="SUPFAM" id="SSF143100">
    <property type="entry name" value="TTHA1013/TTHA0281-like"/>
    <property type="match status" value="1"/>
</dbReference>
<evidence type="ECO:0000313" key="3">
    <source>
        <dbReference type="Proteomes" id="UP001242480"/>
    </source>
</evidence>
<feature type="compositionally biased region" description="Basic residues" evidence="1">
    <location>
        <begin position="128"/>
        <end position="140"/>
    </location>
</feature>
<accession>A0ABU0JHJ0</accession>